<keyword evidence="3" id="KW-0143">Chaperone</keyword>
<evidence type="ECO:0000256" key="2">
    <source>
        <dbReference type="ARBA" id="ARBA00022840"/>
    </source>
</evidence>
<dbReference type="InterPro" id="IPR013126">
    <property type="entry name" value="Hsp_70_fam"/>
</dbReference>
<dbReference type="GO" id="GO:0005524">
    <property type="term" value="F:ATP binding"/>
    <property type="evidence" value="ECO:0007669"/>
    <property type="project" value="UniProtKB-KW"/>
</dbReference>
<reference evidence="4 5" key="1">
    <citation type="submission" date="2019-02" db="EMBL/GenBank/DDBJ databases">
        <authorList>
            <consortium name="Pathogen Informatics"/>
        </authorList>
    </citation>
    <scope>NUCLEOTIDE SEQUENCE [LARGE SCALE GENOMIC DNA]</scope>
    <source>
        <strain evidence="4 5">3012STDY6756504</strain>
    </source>
</reference>
<dbReference type="Gene3D" id="3.30.420.40">
    <property type="match status" value="4"/>
</dbReference>
<keyword evidence="1" id="KW-0547">Nucleotide-binding</keyword>
<evidence type="ECO:0000256" key="1">
    <source>
        <dbReference type="ARBA" id="ARBA00022741"/>
    </source>
</evidence>
<gene>
    <name evidence="4" type="primary">dnaK_4</name>
    <name evidence="4" type="ORF">NCTC10797_05797</name>
</gene>
<protein>
    <submittedName>
        <fullName evidence="4">Heat shock protein 70</fullName>
    </submittedName>
</protein>
<keyword evidence="4" id="KW-0346">Stress response</keyword>
<evidence type="ECO:0000256" key="3">
    <source>
        <dbReference type="ARBA" id="ARBA00023186"/>
    </source>
</evidence>
<accession>A0A4U8W713</accession>
<proteinExistence type="predicted"/>
<dbReference type="EMBL" id="LR215973">
    <property type="protein sequence ID" value="VFB01967.1"/>
    <property type="molecule type" value="Genomic_DNA"/>
</dbReference>
<dbReference type="GO" id="GO:0140662">
    <property type="term" value="F:ATP-dependent protein folding chaperone"/>
    <property type="evidence" value="ECO:0007669"/>
    <property type="project" value="InterPro"/>
</dbReference>
<name>A0A4U8W713_9NOCA</name>
<dbReference type="Proteomes" id="UP000290439">
    <property type="component" value="Chromosome"/>
</dbReference>
<dbReference type="SUPFAM" id="SSF53067">
    <property type="entry name" value="Actin-like ATPase domain"/>
    <property type="match status" value="2"/>
</dbReference>
<organism evidence="4 5">
    <name type="scientific">Nocardia cyriacigeorgica</name>
    <dbReference type="NCBI Taxonomy" id="135487"/>
    <lineage>
        <taxon>Bacteria</taxon>
        <taxon>Bacillati</taxon>
        <taxon>Actinomycetota</taxon>
        <taxon>Actinomycetes</taxon>
        <taxon>Mycobacteriales</taxon>
        <taxon>Nocardiaceae</taxon>
        <taxon>Nocardia</taxon>
    </lineage>
</organism>
<dbReference type="PANTHER" id="PTHR42749">
    <property type="entry name" value="CELL SHAPE-DETERMINING PROTEIN MREB"/>
    <property type="match status" value="1"/>
</dbReference>
<dbReference type="InterPro" id="IPR043129">
    <property type="entry name" value="ATPase_NBD"/>
</dbReference>
<evidence type="ECO:0000313" key="5">
    <source>
        <dbReference type="Proteomes" id="UP000290439"/>
    </source>
</evidence>
<evidence type="ECO:0000313" key="4">
    <source>
        <dbReference type="EMBL" id="VFB01967.1"/>
    </source>
</evidence>
<dbReference type="Gene3D" id="3.90.640.10">
    <property type="entry name" value="Actin, Chain A, domain 4"/>
    <property type="match status" value="1"/>
</dbReference>
<sequence length="375" mass="38290">MAFGLGLSIGTVNTVSAVAQDDSVKAPPGRRRRATRPPALTHRTTLAFDSTGTARLGIIPRHGRVVTEFADLTQRGATAARIGNRSLTPADLVAVVADCLIADARDDLHDDPAAITLTHPVGYSDEQVGALRTALDAAGLERVALVAEPVAAAAWLEAEHGPLMPGLALVYDLGGASLDVTLVRVGAGCPDNPVMGTLRSWDFGGRAFGASMTAAAVHGRSGGDPSVPGCSSAQDVAGELRAEHVRDSLELVYRCLRLADVTMADVDRVLVVGGAARPAEVARVLGAELARPIVTAPDPERTIATGAALMAKRAAVSAESASRISGSRAWGFSRRGARRSARLAAAAAVCAGAVALTLAVPGDAVFAALSQLGVG</sequence>
<dbReference type="Pfam" id="PF00012">
    <property type="entry name" value="HSP70"/>
    <property type="match status" value="2"/>
</dbReference>
<dbReference type="PANTHER" id="PTHR42749:SF1">
    <property type="entry name" value="CELL SHAPE-DETERMINING PROTEIN MREB"/>
    <property type="match status" value="1"/>
</dbReference>
<dbReference type="RefSeq" id="WP_232052358.1">
    <property type="nucleotide sequence ID" value="NZ_LR215973.1"/>
</dbReference>
<dbReference type="AlphaFoldDB" id="A0A4U8W713"/>
<keyword evidence="2" id="KW-0067">ATP-binding</keyword>